<dbReference type="Gene3D" id="1.10.10.60">
    <property type="entry name" value="Homeodomain-like"/>
    <property type="match status" value="2"/>
</dbReference>
<organism evidence="5 6">
    <name type="scientific">Candidatus Levilactobacillus faecigallinarum</name>
    <dbReference type="NCBI Taxonomy" id="2838638"/>
    <lineage>
        <taxon>Bacteria</taxon>
        <taxon>Bacillati</taxon>
        <taxon>Bacillota</taxon>
        <taxon>Bacilli</taxon>
        <taxon>Lactobacillales</taxon>
        <taxon>Lactobacillaceae</taxon>
        <taxon>Levilactobacillus</taxon>
    </lineage>
</organism>
<dbReference type="Pfam" id="PF02311">
    <property type="entry name" value="AraC_binding"/>
    <property type="match status" value="1"/>
</dbReference>
<dbReference type="Pfam" id="PF12833">
    <property type="entry name" value="HTH_18"/>
    <property type="match status" value="1"/>
</dbReference>
<comment type="caution">
    <text evidence="5">The sequence shown here is derived from an EMBL/GenBank/DDBJ whole genome shotgun (WGS) entry which is preliminary data.</text>
</comment>
<name>A0A9D1QQL6_9LACO</name>
<gene>
    <name evidence="5" type="ORF">H9875_03050</name>
</gene>
<dbReference type="InterPro" id="IPR009057">
    <property type="entry name" value="Homeodomain-like_sf"/>
</dbReference>
<dbReference type="InterPro" id="IPR018060">
    <property type="entry name" value="HTH_AraC"/>
</dbReference>
<reference evidence="5" key="2">
    <citation type="submission" date="2021-04" db="EMBL/GenBank/DDBJ databases">
        <authorList>
            <person name="Gilroy R."/>
        </authorList>
    </citation>
    <scope>NUCLEOTIDE SEQUENCE</scope>
    <source>
        <strain evidence="5">CHK173-259</strain>
    </source>
</reference>
<dbReference type="AlphaFoldDB" id="A0A9D1QQL6"/>
<evidence type="ECO:0000256" key="3">
    <source>
        <dbReference type="ARBA" id="ARBA00023163"/>
    </source>
</evidence>
<feature type="domain" description="HTH araC/xylS-type" evidence="4">
    <location>
        <begin position="182"/>
        <end position="280"/>
    </location>
</feature>
<evidence type="ECO:0000256" key="1">
    <source>
        <dbReference type="ARBA" id="ARBA00023015"/>
    </source>
</evidence>
<dbReference type="GO" id="GO:0003700">
    <property type="term" value="F:DNA-binding transcription factor activity"/>
    <property type="evidence" value="ECO:0007669"/>
    <property type="project" value="InterPro"/>
</dbReference>
<keyword evidence="2" id="KW-0238">DNA-binding</keyword>
<sequence length="316" mass="36593">MLFTTFSVEKSLLYYKGGEFSAHNSWCHRRMFHKGDYELILCLKGPIYLQVGDKQLTLQANEIAIIPPFTQMFGYRDSTSPVDFYWLHFFSQTKESIFEADEAAMLSEIKTNKNSKHRLSLPLHFELRDYEGATILIHQILSIHNELSSIEERDYLVSALLIQLYKSYFNRLDVQGNSSKIDDMKEWIRANMASDLTVAKIATNMHLNVDYLTRLFKKCTGMTTLQYLNHVKIEVAILLLIRTEMPIKQVADAAYFNDPKVFMHRFKSSTGLSPSEYRKAYNLIHLNNPHVDPQIPIPKRIADSIDYIPENGNVPE</sequence>
<dbReference type="SMART" id="SM00342">
    <property type="entry name" value="HTH_ARAC"/>
    <property type="match status" value="1"/>
</dbReference>
<evidence type="ECO:0000313" key="6">
    <source>
        <dbReference type="Proteomes" id="UP000886822"/>
    </source>
</evidence>
<accession>A0A9D1QQL6</accession>
<dbReference type="InterPro" id="IPR003313">
    <property type="entry name" value="AraC-bd"/>
</dbReference>
<dbReference type="PROSITE" id="PS01124">
    <property type="entry name" value="HTH_ARAC_FAMILY_2"/>
    <property type="match status" value="1"/>
</dbReference>
<dbReference type="EMBL" id="DXGJ01000023">
    <property type="protein sequence ID" value="HIW71582.1"/>
    <property type="molecule type" value="Genomic_DNA"/>
</dbReference>
<reference evidence="5" key="1">
    <citation type="journal article" date="2021" name="PeerJ">
        <title>Extensive microbial diversity within the chicken gut microbiome revealed by metagenomics and culture.</title>
        <authorList>
            <person name="Gilroy R."/>
            <person name="Ravi A."/>
            <person name="Getino M."/>
            <person name="Pursley I."/>
            <person name="Horton D.L."/>
            <person name="Alikhan N.F."/>
            <person name="Baker D."/>
            <person name="Gharbi K."/>
            <person name="Hall N."/>
            <person name="Watson M."/>
            <person name="Adriaenssens E.M."/>
            <person name="Foster-Nyarko E."/>
            <person name="Jarju S."/>
            <person name="Secka A."/>
            <person name="Antonio M."/>
            <person name="Oren A."/>
            <person name="Chaudhuri R.R."/>
            <person name="La Ragione R."/>
            <person name="Hildebrand F."/>
            <person name="Pallen M.J."/>
        </authorList>
    </citation>
    <scope>NUCLEOTIDE SEQUENCE</scope>
    <source>
        <strain evidence="5">CHK173-259</strain>
    </source>
</reference>
<keyword evidence="3" id="KW-0804">Transcription</keyword>
<dbReference type="Proteomes" id="UP000886822">
    <property type="component" value="Unassembled WGS sequence"/>
</dbReference>
<dbReference type="SUPFAM" id="SSF46689">
    <property type="entry name" value="Homeodomain-like"/>
    <property type="match status" value="2"/>
</dbReference>
<dbReference type="PANTHER" id="PTHR43280:SF2">
    <property type="entry name" value="HTH-TYPE TRANSCRIPTIONAL REGULATOR EXSA"/>
    <property type="match status" value="1"/>
</dbReference>
<proteinExistence type="predicted"/>
<evidence type="ECO:0000313" key="5">
    <source>
        <dbReference type="EMBL" id="HIW71582.1"/>
    </source>
</evidence>
<protein>
    <submittedName>
        <fullName evidence="5">AraC family transcriptional regulator</fullName>
    </submittedName>
</protein>
<dbReference type="GO" id="GO:0043565">
    <property type="term" value="F:sequence-specific DNA binding"/>
    <property type="evidence" value="ECO:0007669"/>
    <property type="project" value="InterPro"/>
</dbReference>
<dbReference type="InterPro" id="IPR037923">
    <property type="entry name" value="HTH-like"/>
</dbReference>
<keyword evidence="1" id="KW-0805">Transcription regulation</keyword>
<evidence type="ECO:0000259" key="4">
    <source>
        <dbReference type="PROSITE" id="PS01124"/>
    </source>
</evidence>
<evidence type="ECO:0000256" key="2">
    <source>
        <dbReference type="ARBA" id="ARBA00023125"/>
    </source>
</evidence>
<dbReference type="PANTHER" id="PTHR43280">
    <property type="entry name" value="ARAC-FAMILY TRANSCRIPTIONAL REGULATOR"/>
    <property type="match status" value="1"/>
</dbReference>
<dbReference type="SUPFAM" id="SSF51215">
    <property type="entry name" value="Regulatory protein AraC"/>
    <property type="match status" value="1"/>
</dbReference>